<accession>A0A8K0WS32</accession>
<dbReference type="OrthoDB" id="5102470at2759"/>
<proteinExistence type="predicted"/>
<evidence type="ECO:0000313" key="2">
    <source>
        <dbReference type="Proteomes" id="UP000813444"/>
    </source>
</evidence>
<reference evidence="1" key="1">
    <citation type="journal article" date="2021" name="Nat. Commun.">
        <title>Genetic determinants of endophytism in the Arabidopsis root mycobiome.</title>
        <authorList>
            <person name="Mesny F."/>
            <person name="Miyauchi S."/>
            <person name="Thiergart T."/>
            <person name="Pickel B."/>
            <person name="Atanasova L."/>
            <person name="Karlsson M."/>
            <person name="Huettel B."/>
            <person name="Barry K.W."/>
            <person name="Haridas S."/>
            <person name="Chen C."/>
            <person name="Bauer D."/>
            <person name="Andreopoulos W."/>
            <person name="Pangilinan J."/>
            <person name="LaButti K."/>
            <person name="Riley R."/>
            <person name="Lipzen A."/>
            <person name="Clum A."/>
            <person name="Drula E."/>
            <person name="Henrissat B."/>
            <person name="Kohler A."/>
            <person name="Grigoriev I.V."/>
            <person name="Martin F.M."/>
            <person name="Hacquard S."/>
        </authorList>
    </citation>
    <scope>NUCLEOTIDE SEQUENCE</scope>
    <source>
        <strain evidence="1">MPI-CAGE-CH-0235</strain>
    </source>
</reference>
<sequence length="140" mass="15719">MADRKLPRLNLEYSVRTGGTIPCFACSAKPRIRDMIGLEDFLGVGEMPGSTSGRPDGSWWLRFRDLAAQDRHRWIKVQTAMASDNGCLVEIKSKPGTGWSTVPSERDSLAHGKRLREASSQGHKAKARRVSRLRHKIEFD</sequence>
<dbReference type="EMBL" id="JAGPNK010000006">
    <property type="protein sequence ID" value="KAH7320151.1"/>
    <property type="molecule type" value="Genomic_DNA"/>
</dbReference>
<dbReference type="Proteomes" id="UP000813444">
    <property type="component" value="Unassembled WGS sequence"/>
</dbReference>
<evidence type="ECO:0000313" key="1">
    <source>
        <dbReference type="EMBL" id="KAH7320151.1"/>
    </source>
</evidence>
<dbReference type="AlphaFoldDB" id="A0A8K0WS32"/>
<comment type="caution">
    <text evidence="1">The sequence shown here is derived from an EMBL/GenBank/DDBJ whole genome shotgun (WGS) entry which is preliminary data.</text>
</comment>
<name>A0A8K0WS32_9HYPO</name>
<gene>
    <name evidence="1" type="ORF">B0I35DRAFT_478425</name>
</gene>
<organism evidence="1 2">
    <name type="scientific">Stachybotrys elegans</name>
    <dbReference type="NCBI Taxonomy" id="80388"/>
    <lineage>
        <taxon>Eukaryota</taxon>
        <taxon>Fungi</taxon>
        <taxon>Dikarya</taxon>
        <taxon>Ascomycota</taxon>
        <taxon>Pezizomycotina</taxon>
        <taxon>Sordariomycetes</taxon>
        <taxon>Hypocreomycetidae</taxon>
        <taxon>Hypocreales</taxon>
        <taxon>Stachybotryaceae</taxon>
        <taxon>Stachybotrys</taxon>
    </lineage>
</organism>
<keyword evidence="2" id="KW-1185">Reference proteome</keyword>
<protein>
    <submittedName>
        <fullName evidence="1">Uncharacterized protein</fullName>
    </submittedName>
</protein>